<evidence type="ECO:0000313" key="4">
    <source>
        <dbReference type="Proteomes" id="UP000807306"/>
    </source>
</evidence>
<proteinExistence type="predicted"/>
<keyword evidence="4" id="KW-1185">Reference proteome</keyword>
<protein>
    <submittedName>
        <fullName evidence="3">Uncharacterized protein</fullName>
    </submittedName>
</protein>
<evidence type="ECO:0000256" key="2">
    <source>
        <dbReference type="SAM" id="SignalP"/>
    </source>
</evidence>
<evidence type="ECO:0000256" key="1">
    <source>
        <dbReference type="SAM" id="MobiDB-lite"/>
    </source>
</evidence>
<sequence length="213" mass="23487">MVRLTTLLVLYMGVSSVWGAPVVKSRKTDRIQSGLYSESRSTLGQDVNNHPRDTVGGTSMAEDIVKVDLDGIMPTDTGASGESPRRMITLRLSRPRREMAEILRVRSDPSSESALERRSLKEKLKRGWQNFKKKIGKVMEKVATIATAVMRFIPNPITAIISTAVGVGMKVAKVVKAAKALKKANEAHHAEKHADNHSSGNHNNQQPPPHHKR</sequence>
<dbReference type="EMBL" id="MU157924">
    <property type="protein sequence ID" value="KAF9523162.1"/>
    <property type="molecule type" value="Genomic_DNA"/>
</dbReference>
<dbReference type="AlphaFoldDB" id="A0A9P6E5Z4"/>
<organism evidence="3 4">
    <name type="scientific">Crepidotus variabilis</name>
    <dbReference type="NCBI Taxonomy" id="179855"/>
    <lineage>
        <taxon>Eukaryota</taxon>
        <taxon>Fungi</taxon>
        <taxon>Dikarya</taxon>
        <taxon>Basidiomycota</taxon>
        <taxon>Agaricomycotina</taxon>
        <taxon>Agaricomycetes</taxon>
        <taxon>Agaricomycetidae</taxon>
        <taxon>Agaricales</taxon>
        <taxon>Agaricineae</taxon>
        <taxon>Crepidotaceae</taxon>
        <taxon>Crepidotus</taxon>
    </lineage>
</organism>
<dbReference type="Proteomes" id="UP000807306">
    <property type="component" value="Unassembled WGS sequence"/>
</dbReference>
<feature type="chain" id="PRO_5040126937" evidence="2">
    <location>
        <begin position="20"/>
        <end position="213"/>
    </location>
</feature>
<keyword evidence="2" id="KW-0732">Signal</keyword>
<feature type="signal peptide" evidence="2">
    <location>
        <begin position="1"/>
        <end position="19"/>
    </location>
</feature>
<reference evidence="3" key="1">
    <citation type="submission" date="2020-11" db="EMBL/GenBank/DDBJ databases">
        <authorList>
            <consortium name="DOE Joint Genome Institute"/>
            <person name="Ahrendt S."/>
            <person name="Riley R."/>
            <person name="Andreopoulos W."/>
            <person name="Labutti K."/>
            <person name="Pangilinan J."/>
            <person name="Ruiz-Duenas F.J."/>
            <person name="Barrasa J.M."/>
            <person name="Sanchez-Garcia M."/>
            <person name="Camarero S."/>
            <person name="Miyauchi S."/>
            <person name="Serrano A."/>
            <person name="Linde D."/>
            <person name="Babiker R."/>
            <person name="Drula E."/>
            <person name="Ayuso-Fernandez I."/>
            <person name="Pacheco R."/>
            <person name="Padilla G."/>
            <person name="Ferreira P."/>
            <person name="Barriuso J."/>
            <person name="Kellner H."/>
            <person name="Castanera R."/>
            <person name="Alfaro M."/>
            <person name="Ramirez L."/>
            <person name="Pisabarro A.G."/>
            <person name="Kuo A."/>
            <person name="Tritt A."/>
            <person name="Lipzen A."/>
            <person name="He G."/>
            <person name="Yan M."/>
            <person name="Ng V."/>
            <person name="Cullen D."/>
            <person name="Martin F."/>
            <person name="Rosso M.-N."/>
            <person name="Henrissat B."/>
            <person name="Hibbett D."/>
            <person name="Martinez A.T."/>
            <person name="Grigoriev I.V."/>
        </authorList>
    </citation>
    <scope>NUCLEOTIDE SEQUENCE</scope>
    <source>
        <strain evidence="3">CBS 506.95</strain>
    </source>
</reference>
<gene>
    <name evidence="3" type="ORF">CPB83DRAFT_839961</name>
</gene>
<feature type="compositionally biased region" description="Basic and acidic residues" evidence="1">
    <location>
        <begin position="183"/>
        <end position="196"/>
    </location>
</feature>
<comment type="caution">
    <text evidence="3">The sequence shown here is derived from an EMBL/GenBank/DDBJ whole genome shotgun (WGS) entry which is preliminary data.</text>
</comment>
<name>A0A9P6E5Z4_9AGAR</name>
<accession>A0A9P6E5Z4</accession>
<feature type="region of interest" description="Disordered" evidence="1">
    <location>
        <begin position="183"/>
        <end position="213"/>
    </location>
</feature>
<evidence type="ECO:0000313" key="3">
    <source>
        <dbReference type="EMBL" id="KAF9523162.1"/>
    </source>
</evidence>